<organism evidence="5 6">
    <name type="scientific">Candidatus Kutchimonas denitrificans</name>
    <dbReference type="NCBI Taxonomy" id="3056748"/>
    <lineage>
        <taxon>Bacteria</taxon>
        <taxon>Pseudomonadati</taxon>
        <taxon>Gemmatimonadota</taxon>
        <taxon>Gemmatimonadia</taxon>
        <taxon>Candidatus Palauibacterales</taxon>
        <taxon>Candidatus Palauibacteraceae</taxon>
        <taxon>Candidatus Kutchimonas</taxon>
    </lineage>
</organism>
<feature type="domain" description="Aldehyde oxidase/xanthine dehydrogenase a/b hammerhead" evidence="4">
    <location>
        <begin position="43"/>
        <end position="150"/>
    </location>
</feature>
<accession>A0AAE5CB52</accession>
<dbReference type="Pfam" id="PF02738">
    <property type="entry name" value="MoCoBD_1"/>
    <property type="match status" value="1"/>
</dbReference>
<evidence type="ECO:0000259" key="4">
    <source>
        <dbReference type="SMART" id="SM01008"/>
    </source>
</evidence>
<dbReference type="PANTHER" id="PTHR11908">
    <property type="entry name" value="XANTHINE DEHYDROGENASE"/>
    <property type="match status" value="1"/>
</dbReference>
<evidence type="ECO:0000256" key="3">
    <source>
        <dbReference type="SAM" id="MobiDB-lite"/>
    </source>
</evidence>
<evidence type="ECO:0000313" key="6">
    <source>
        <dbReference type="Proteomes" id="UP000702544"/>
    </source>
</evidence>
<keyword evidence="2" id="KW-0560">Oxidoreductase</keyword>
<feature type="region of interest" description="Disordered" evidence="3">
    <location>
        <begin position="1"/>
        <end position="22"/>
    </location>
</feature>
<keyword evidence="1" id="KW-0500">Molybdenum</keyword>
<dbReference type="AlphaFoldDB" id="A0AAE5CB52"/>
<dbReference type="SMART" id="SM01008">
    <property type="entry name" value="Ald_Xan_dh_C"/>
    <property type="match status" value="1"/>
</dbReference>
<dbReference type="InterPro" id="IPR036856">
    <property type="entry name" value="Ald_Oxase/Xan_DH_a/b_sf"/>
</dbReference>
<evidence type="ECO:0000313" key="5">
    <source>
        <dbReference type="EMBL" id="NIR75347.1"/>
    </source>
</evidence>
<dbReference type="SUPFAM" id="SSF56003">
    <property type="entry name" value="Molybdenum cofactor-binding domain"/>
    <property type="match status" value="1"/>
</dbReference>
<evidence type="ECO:0000256" key="1">
    <source>
        <dbReference type="ARBA" id="ARBA00022505"/>
    </source>
</evidence>
<dbReference type="Gene3D" id="3.30.365.10">
    <property type="entry name" value="Aldehyde oxidase/xanthine dehydrogenase, molybdopterin binding domain"/>
    <property type="match status" value="4"/>
</dbReference>
<proteinExistence type="predicted"/>
<dbReference type="EMBL" id="JAACAK010000072">
    <property type="protein sequence ID" value="NIR75347.1"/>
    <property type="molecule type" value="Genomic_DNA"/>
</dbReference>
<gene>
    <name evidence="5" type="ORF">GWO12_09595</name>
</gene>
<comment type="caution">
    <text evidence="5">The sequence shown here is derived from an EMBL/GenBank/DDBJ whole genome shotgun (WGS) entry which is preliminary data.</text>
</comment>
<dbReference type="GO" id="GO:0016491">
    <property type="term" value="F:oxidoreductase activity"/>
    <property type="evidence" value="ECO:0007669"/>
    <property type="project" value="UniProtKB-KW"/>
</dbReference>
<dbReference type="GO" id="GO:0005506">
    <property type="term" value="F:iron ion binding"/>
    <property type="evidence" value="ECO:0007669"/>
    <property type="project" value="InterPro"/>
</dbReference>
<sequence length="761" mass="81855">MKHYLPDPDQIPGEAQPQELPPWGETRVVGRSLSRVDGYELVSGTAVYTLDLTLPDMLHAVIVRCPHAHARVVRVETSRAEAMPGVRAVLTASTPGAEIPWYFGDDGPTSRLFDSHCRYAGEEVAAVAAETVHQAWDAARAIEVEYEVLPFVIDEAEALEADAPAVHEGGNLTEQREFARGDVEAAFAEADVVLGGTFRTPCELHAPLETFVSVARWDGDRLTVWDSTQGVFARQQELARYFRLPLTSVRVICPYVGGGFGAKLSTGKYTVIAALAARMTARPVKLAVTREDSFLSEGNRPANTIRLKAAAMRDGTLTALEGEFLGSVGAYPSGAVSPYLLLALYDCANARAATTEVYTNAGRARAFRAPAFPPCAWALEQTIDALAEEIGMDPVEFRLKNLATVLQLRDDLPYTSIGLRECIIEGAREFGWESARSRPQQDGHLRRGVGMAAGMWAYPGEPRATVFVKLFADGSVNLNMGASDIGTGTKTVMAMVVAEELGVPLEQIQIEHADTGTTQYAPASGGSQTVVVSSPAVRAAAVDVKGQLLEIAAAELERPAEGLVLRDGQVVPIDDEGAAVPLAELRGLRQRQNIVGVGRRHPHPEGKIALPFCAQFADVEVNTLTGEVRVARLLAAHDSGRVMSYLTYENQVFGGMAMGIGFGLTEDRVLDSQTGKMVNHNWHDYKIPTAKDVPLEQTCVPIDPHDTECNTTGAKGLGEPAHIPTAAAIANAVYHATGVRVHDAPITAMQMVRLLAETRGD</sequence>
<name>A0AAE5CB52_9BACT</name>
<evidence type="ECO:0000256" key="2">
    <source>
        <dbReference type="ARBA" id="ARBA00023002"/>
    </source>
</evidence>
<dbReference type="Pfam" id="PF20256">
    <property type="entry name" value="MoCoBD_2"/>
    <property type="match status" value="1"/>
</dbReference>
<dbReference type="InterPro" id="IPR016208">
    <property type="entry name" value="Ald_Oxase/xanthine_DH-like"/>
</dbReference>
<protein>
    <submittedName>
        <fullName evidence="5">Xanthine dehydrogenase family protein molybdopterin-binding subunit</fullName>
    </submittedName>
</protein>
<dbReference type="Gene3D" id="3.90.1170.50">
    <property type="entry name" value="Aldehyde oxidase/xanthine dehydrogenase, a/b hammerhead"/>
    <property type="match status" value="1"/>
</dbReference>
<dbReference type="InterPro" id="IPR037165">
    <property type="entry name" value="AldOxase/xan_DH_Mopterin-bd_sf"/>
</dbReference>
<reference evidence="5 6" key="1">
    <citation type="submission" date="2020-01" db="EMBL/GenBank/DDBJ databases">
        <title>Genomes assembled from Gulf of Kutch pelagic sediment metagenomes.</title>
        <authorList>
            <person name="Chandrashekar M."/>
            <person name="Mahajan M.S."/>
            <person name="Dave K.J."/>
            <person name="Vatsa P."/>
            <person name="Nathani N.M."/>
        </authorList>
    </citation>
    <scope>NUCLEOTIDE SEQUENCE [LARGE SCALE GENOMIC DNA]</scope>
    <source>
        <strain evidence="5">KS3-K002</strain>
    </source>
</reference>
<dbReference type="SUPFAM" id="SSF54665">
    <property type="entry name" value="CO dehydrogenase molybdoprotein N-domain-like"/>
    <property type="match status" value="1"/>
</dbReference>
<dbReference type="InterPro" id="IPR000674">
    <property type="entry name" value="Ald_Oxase/Xan_DH_a/b"/>
</dbReference>
<dbReference type="PANTHER" id="PTHR11908:SF132">
    <property type="entry name" value="ALDEHYDE OXIDASE 1-RELATED"/>
    <property type="match status" value="1"/>
</dbReference>
<dbReference type="InterPro" id="IPR008274">
    <property type="entry name" value="AldOxase/xan_DH_MoCoBD1"/>
</dbReference>
<dbReference type="Pfam" id="PF01315">
    <property type="entry name" value="Ald_Xan_dh_C"/>
    <property type="match status" value="1"/>
</dbReference>
<dbReference type="Proteomes" id="UP000702544">
    <property type="component" value="Unassembled WGS sequence"/>
</dbReference>
<dbReference type="InterPro" id="IPR046867">
    <property type="entry name" value="AldOxase/xan_DH_MoCoBD2"/>
</dbReference>